<dbReference type="EMBL" id="CP108110">
    <property type="protein sequence ID" value="WUQ86861.1"/>
    <property type="molecule type" value="Genomic_DNA"/>
</dbReference>
<dbReference type="Proteomes" id="UP001432222">
    <property type="component" value="Chromosome"/>
</dbReference>
<protein>
    <submittedName>
        <fullName evidence="2">GNAT family N-acetyltransferase</fullName>
    </submittedName>
</protein>
<dbReference type="InterPro" id="IPR000182">
    <property type="entry name" value="GNAT_dom"/>
</dbReference>
<dbReference type="Pfam" id="PF13302">
    <property type="entry name" value="Acetyltransf_3"/>
    <property type="match status" value="1"/>
</dbReference>
<sequence length="158" mass="17253">MLTLRELTGHDTGAVRRVYTGRAVTDMWFGQMTPAQARDYVREATHSSQAHPRTLHVLGIDLDGDLIGIIRLRTTNSTGRLAYILREDTWGHGYATAAVRLLLTGTTVRRVTAEHRVGNPASGRVLTKAGFVRTSATAELVRYGIAASEPAATKWKGP</sequence>
<gene>
    <name evidence="2" type="ORF">OHA16_30195</name>
</gene>
<dbReference type="InterPro" id="IPR016181">
    <property type="entry name" value="Acyl_CoA_acyltransferase"/>
</dbReference>
<dbReference type="RefSeq" id="WP_328957448.1">
    <property type="nucleotide sequence ID" value="NZ_CP108110.1"/>
</dbReference>
<dbReference type="SUPFAM" id="SSF55729">
    <property type="entry name" value="Acyl-CoA N-acyltransferases (Nat)"/>
    <property type="match status" value="1"/>
</dbReference>
<feature type="domain" description="N-acetyltransferase" evidence="1">
    <location>
        <begin position="2"/>
        <end position="152"/>
    </location>
</feature>
<dbReference type="PANTHER" id="PTHR43792">
    <property type="entry name" value="GNAT FAMILY, PUTATIVE (AFU_ORTHOLOGUE AFUA_3G00765)-RELATED-RELATED"/>
    <property type="match status" value="1"/>
</dbReference>
<organism evidence="2 3">
    <name type="scientific">Kitasatospora purpeofusca</name>
    <dbReference type="NCBI Taxonomy" id="67352"/>
    <lineage>
        <taxon>Bacteria</taxon>
        <taxon>Bacillati</taxon>
        <taxon>Actinomycetota</taxon>
        <taxon>Actinomycetes</taxon>
        <taxon>Kitasatosporales</taxon>
        <taxon>Streptomycetaceae</taxon>
        <taxon>Kitasatospora</taxon>
    </lineage>
</organism>
<evidence type="ECO:0000313" key="3">
    <source>
        <dbReference type="Proteomes" id="UP001432222"/>
    </source>
</evidence>
<evidence type="ECO:0000313" key="2">
    <source>
        <dbReference type="EMBL" id="WUQ86861.1"/>
    </source>
</evidence>
<dbReference type="PROSITE" id="PS51186">
    <property type="entry name" value="GNAT"/>
    <property type="match status" value="1"/>
</dbReference>
<dbReference type="InterPro" id="IPR051531">
    <property type="entry name" value="N-acetyltransferase"/>
</dbReference>
<evidence type="ECO:0000259" key="1">
    <source>
        <dbReference type="PROSITE" id="PS51186"/>
    </source>
</evidence>
<dbReference type="Gene3D" id="3.40.630.30">
    <property type="match status" value="1"/>
</dbReference>
<proteinExistence type="predicted"/>
<name>A0ABZ1U6R7_9ACTN</name>
<reference evidence="2" key="1">
    <citation type="submission" date="2022-10" db="EMBL/GenBank/DDBJ databases">
        <title>The complete genomes of actinobacterial strains from the NBC collection.</title>
        <authorList>
            <person name="Joergensen T.S."/>
            <person name="Alvarez Arevalo M."/>
            <person name="Sterndorff E.B."/>
            <person name="Faurdal D."/>
            <person name="Vuksanovic O."/>
            <person name="Mourched A.-S."/>
            <person name="Charusanti P."/>
            <person name="Shaw S."/>
            <person name="Blin K."/>
            <person name="Weber T."/>
        </authorList>
    </citation>
    <scope>NUCLEOTIDE SEQUENCE</scope>
    <source>
        <strain evidence="2">NBC_00222</strain>
    </source>
</reference>
<accession>A0ABZ1U6R7</accession>
<keyword evidence="3" id="KW-1185">Reference proteome</keyword>